<comment type="cofactor">
    <cofactor evidence="15 18">
        <name>Ca(2+)</name>
        <dbReference type="ChEBI" id="CHEBI:29108"/>
    </cofactor>
    <text evidence="15 18">Binds 2 calcium ions per subunit.</text>
</comment>
<dbReference type="PROSITE" id="PS00435">
    <property type="entry name" value="PEROXIDASE_1"/>
    <property type="match status" value="1"/>
</dbReference>
<dbReference type="GO" id="GO:0140825">
    <property type="term" value="F:lactoperoxidase activity"/>
    <property type="evidence" value="ECO:0007669"/>
    <property type="project" value="UniProtKB-EC"/>
</dbReference>
<comment type="similarity">
    <text evidence="18">Belongs to the peroxidase family. Classical plant (class III) peroxidase subfamily.</text>
</comment>
<evidence type="ECO:0000256" key="7">
    <source>
        <dbReference type="ARBA" id="ARBA00022837"/>
    </source>
</evidence>
<protein>
    <recommendedName>
        <fullName evidence="3 18">Peroxidase</fullName>
        <ecNumber evidence="3 18">1.11.1.7</ecNumber>
    </recommendedName>
</protein>
<keyword evidence="5 18" id="KW-0349">Heme</keyword>
<name>A0AAD8GSF3_9APIA</name>
<evidence type="ECO:0000256" key="2">
    <source>
        <dbReference type="ARBA" id="ARBA00006873"/>
    </source>
</evidence>
<evidence type="ECO:0000313" key="20">
    <source>
        <dbReference type="EMBL" id="KAK1353517.1"/>
    </source>
</evidence>
<dbReference type="GO" id="GO:0020037">
    <property type="term" value="F:heme binding"/>
    <property type="evidence" value="ECO:0007669"/>
    <property type="project" value="UniProtKB-UniRule"/>
</dbReference>
<dbReference type="GO" id="GO:0005576">
    <property type="term" value="C:extracellular region"/>
    <property type="evidence" value="ECO:0007669"/>
    <property type="project" value="UniProtKB-SubCell"/>
</dbReference>
<evidence type="ECO:0000256" key="17">
    <source>
        <dbReference type="PIRSR" id="PIRSR600823-5"/>
    </source>
</evidence>
<dbReference type="PROSITE" id="PS50873">
    <property type="entry name" value="PEROXIDASE_4"/>
    <property type="match status" value="1"/>
</dbReference>
<dbReference type="Gene3D" id="1.10.520.10">
    <property type="match status" value="1"/>
</dbReference>
<feature type="active site" description="Proton acceptor" evidence="13">
    <location>
        <position position="98"/>
    </location>
</feature>
<evidence type="ECO:0000313" key="21">
    <source>
        <dbReference type="Proteomes" id="UP001237642"/>
    </source>
</evidence>
<comment type="function">
    <text evidence="18">Removal of H(2)O(2), oxidation of toxic reductants, biosynthesis and degradation of lignin, suberization, auxin catabolism, response to environmental stresses such as wounding, pathogen attack and oxidative stress.</text>
</comment>
<evidence type="ECO:0000256" key="3">
    <source>
        <dbReference type="ARBA" id="ARBA00012313"/>
    </source>
</evidence>
<feature type="binding site" evidence="15">
    <location>
        <position position="102"/>
    </location>
    <ligand>
        <name>Ca(2+)</name>
        <dbReference type="ChEBI" id="CHEBI:29108"/>
        <label>1</label>
    </ligand>
</feature>
<comment type="catalytic activity">
    <reaction evidence="1 18">
        <text>2 a phenolic donor + H2O2 = 2 a phenolic radical donor + 2 H2O</text>
        <dbReference type="Rhea" id="RHEA:56136"/>
        <dbReference type="ChEBI" id="CHEBI:15377"/>
        <dbReference type="ChEBI" id="CHEBI:16240"/>
        <dbReference type="ChEBI" id="CHEBI:139520"/>
        <dbReference type="ChEBI" id="CHEBI:139521"/>
        <dbReference type="EC" id="1.11.1.7"/>
    </reaction>
</comment>
<organism evidence="20 21">
    <name type="scientific">Heracleum sosnowskyi</name>
    <dbReference type="NCBI Taxonomy" id="360622"/>
    <lineage>
        <taxon>Eukaryota</taxon>
        <taxon>Viridiplantae</taxon>
        <taxon>Streptophyta</taxon>
        <taxon>Embryophyta</taxon>
        <taxon>Tracheophyta</taxon>
        <taxon>Spermatophyta</taxon>
        <taxon>Magnoliopsida</taxon>
        <taxon>eudicotyledons</taxon>
        <taxon>Gunneridae</taxon>
        <taxon>Pentapetalae</taxon>
        <taxon>asterids</taxon>
        <taxon>campanulids</taxon>
        <taxon>Apiales</taxon>
        <taxon>Apiaceae</taxon>
        <taxon>Apioideae</taxon>
        <taxon>apioid superclade</taxon>
        <taxon>Tordylieae</taxon>
        <taxon>Tordyliinae</taxon>
        <taxon>Heracleum</taxon>
    </lineage>
</organism>
<dbReference type="GO" id="GO:0042744">
    <property type="term" value="P:hydrogen peroxide catabolic process"/>
    <property type="evidence" value="ECO:0007669"/>
    <property type="project" value="UniProtKB-KW"/>
</dbReference>
<feature type="binding site" evidence="15">
    <location>
        <position position="104"/>
    </location>
    <ligand>
        <name>Ca(2+)</name>
        <dbReference type="ChEBI" id="CHEBI:29108"/>
        <label>1</label>
    </ligand>
</feature>
<dbReference type="PRINTS" id="PR00461">
    <property type="entry name" value="PLPEROXIDASE"/>
</dbReference>
<feature type="disulfide bond" evidence="17">
    <location>
        <begin position="100"/>
        <end position="105"/>
    </location>
</feature>
<keyword evidence="6 15" id="KW-0479">Metal-binding</keyword>
<comment type="caution">
    <text evidence="20">The sequence shown here is derived from an EMBL/GenBank/DDBJ whole genome shotgun (WGS) entry which is preliminary data.</text>
</comment>
<feature type="binding site" evidence="15">
    <location>
        <position position="120"/>
    </location>
    <ligand>
        <name>Ca(2+)</name>
        <dbReference type="ChEBI" id="CHEBI:29108"/>
        <label>1</label>
    </ligand>
</feature>
<dbReference type="PANTHER" id="PTHR31388">
    <property type="entry name" value="PEROXIDASE 72-RELATED"/>
    <property type="match status" value="1"/>
</dbReference>
<feature type="site" description="Transition state stabilizer" evidence="16">
    <location>
        <position position="94"/>
    </location>
</feature>
<evidence type="ECO:0000256" key="1">
    <source>
        <dbReference type="ARBA" id="ARBA00000189"/>
    </source>
</evidence>
<keyword evidence="9 15" id="KW-0408">Iron</keyword>
<keyword evidence="10 17" id="KW-1015">Disulfide bond</keyword>
<dbReference type="GO" id="GO:0046872">
    <property type="term" value="F:metal ion binding"/>
    <property type="evidence" value="ECO:0007669"/>
    <property type="project" value="UniProtKB-UniRule"/>
</dbReference>
<evidence type="ECO:0000256" key="4">
    <source>
        <dbReference type="ARBA" id="ARBA00022559"/>
    </source>
</evidence>
<dbReference type="InterPro" id="IPR019793">
    <property type="entry name" value="Peroxidases_heam-ligand_BS"/>
</dbReference>
<dbReference type="InterPro" id="IPR010255">
    <property type="entry name" value="Haem_peroxidase_sf"/>
</dbReference>
<reference evidence="20" key="2">
    <citation type="submission" date="2023-05" db="EMBL/GenBank/DDBJ databases">
        <authorList>
            <person name="Schelkunov M.I."/>
        </authorList>
    </citation>
    <scope>NUCLEOTIDE SEQUENCE</scope>
    <source>
        <strain evidence="20">Hsosn_3</strain>
        <tissue evidence="20">Leaf</tissue>
    </source>
</reference>
<feature type="disulfide bond" evidence="17">
    <location>
        <begin position="67"/>
        <end position="147"/>
    </location>
</feature>
<dbReference type="SUPFAM" id="SSF48113">
    <property type="entry name" value="Heme-dependent peroxidases"/>
    <property type="match status" value="1"/>
</dbReference>
<feature type="binding site" evidence="15">
    <location>
        <position position="99"/>
    </location>
    <ligand>
        <name>Ca(2+)</name>
        <dbReference type="ChEBI" id="CHEBI:29108"/>
        <label>1</label>
    </ligand>
</feature>
<evidence type="ECO:0000256" key="16">
    <source>
        <dbReference type="PIRSR" id="PIRSR600823-4"/>
    </source>
</evidence>
<reference evidence="20" key="1">
    <citation type="submission" date="2023-02" db="EMBL/GenBank/DDBJ databases">
        <title>Genome of toxic invasive species Heracleum sosnowskyi carries increased number of genes despite the absence of recent whole-genome duplications.</title>
        <authorList>
            <person name="Schelkunov M."/>
            <person name="Shtratnikova V."/>
            <person name="Makarenko M."/>
            <person name="Klepikova A."/>
            <person name="Omelchenko D."/>
            <person name="Novikova G."/>
            <person name="Obukhova E."/>
            <person name="Bogdanov V."/>
            <person name="Penin A."/>
            <person name="Logacheva M."/>
        </authorList>
    </citation>
    <scope>NUCLEOTIDE SEQUENCE</scope>
    <source>
        <strain evidence="20">Hsosn_3</strain>
        <tissue evidence="20">Leaf</tissue>
    </source>
</reference>
<evidence type="ECO:0000256" key="10">
    <source>
        <dbReference type="ARBA" id="ARBA00023157"/>
    </source>
</evidence>
<dbReference type="Pfam" id="PF00141">
    <property type="entry name" value="peroxidase"/>
    <property type="match status" value="1"/>
</dbReference>
<dbReference type="InterPro" id="IPR033905">
    <property type="entry name" value="Secretory_peroxidase"/>
</dbReference>
<feature type="disulfide bond" evidence="17">
    <location>
        <begin position="232"/>
        <end position="264"/>
    </location>
</feature>
<dbReference type="GO" id="GO:0006979">
    <property type="term" value="P:response to oxidative stress"/>
    <property type="evidence" value="ECO:0007669"/>
    <property type="project" value="UniProtKB-UniRule"/>
</dbReference>
<keyword evidence="11" id="KW-0325">Glycoprotein</keyword>
<accession>A0AAD8GSF3</accession>
<dbReference type="PRINTS" id="PR00458">
    <property type="entry name" value="PEROXIDASE"/>
</dbReference>
<feature type="binding site" evidence="15">
    <location>
        <position position="106"/>
    </location>
    <ligand>
        <name>Ca(2+)</name>
        <dbReference type="ChEBI" id="CHEBI:29108"/>
        <label>1</label>
    </ligand>
</feature>
<feature type="binding site" evidence="15">
    <location>
        <position position="277"/>
    </location>
    <ligand>
        <name>Ca(2+)</name>
        <dbReference type="ChEBI" id="CHEBI:29108"/>
        <label>2</label>
    </ligand>
</feature>
<feature type="binding site" evidence="15">
    <location>
        <position position="282"/>
    </location>
    <ligand>
        <name>Ca(2+)</name>
        <dbReference type="ChEBI" id="CHEBI:29108"/>
        <label>2</label>
    </ligand>
</feature>
<evidence type="ECO:0000256" key="12">
    <source>
        <dbReference type="ARBA" id="ARBA00023324"/>
    </source>
</evidence>
<feature type="disulfide bond" evidence="17">
    <location>
        <begin position="153"/>
        <end position="352"/>
    </location>
</feature>
<evidence type="ECO:0000256" key="8">
    <source>
        <dbReference type="ARBA" id="ARBA00023002"/>
    </source>
</evidence>
<proteinExistence type="inferred from homology"/>
<evidence type="ECO:0000256" key="13">
    <source>
        <dbReference type="PIRSR" id="PIRSR600823-1"/>
    </source>
</evidence>
<evidence type="ECO:0000256" key="11">
    <source>
        <dbReference type="ARBA" id="ARBA00023180"/>
    </source>
</evidence>
<evidence type="ECO:0000256" key="15">
    <source>
        <dbReference type="PIRSR" id="PIRSR600823-3"/>
    </source>
</evidence>
<dbReference type="EC" id="1.11.1.7" evidence="3 18"/>
<feature type="binding site" description="axial binding residue" evidence="15">
    <location>
        <position position="225"/>
    </location>
    <ligand>
        <name>heme b</name>
        <dbReference type="ChEBI" id="CHEBI:60344"/>
    </ligand>
    <ligandPart>
        <name>Fe</name>
        <dbReference type="ChEBI" id="CHEBI:18248"/>
    </ligandPart>
</feature>
<dbReference type="InterPro" id="IPR019794">
    <property type="entry name" value="Peroxidases_AS"/>
</dbReference>
<keyword evidence="4 18" id="KW-0575">Peroxidase</keyword>
<feature type="binding site" evidence="14">
    <location>
        <position position="195"/>
    </location>
    <ligand>
        <name>substrate</name>
    </ligand>
</feature>
<gene>
    <name evidence="20" type="ORF">POM88_051882</name>
</gene>
<dbReference type="FunFam" id="1.10.420.10:FF:000001">
    <property type="entry name" value="Peroxidase"/>
    <property type="match status" value="1"/>
</dbReference>
<evidence type="ECO:0000256" key="14">
    <source>
        <dbReference type="PIRSR" id="PIRSR600823-2"/>
    </source>
</evidence>
<dbReference type="Proteomes" id="UP001237642">
    <property type="component" value="Unassembled WGS sequence"/>
</dbReference>
<dbReference type="Gene3D" id="1.10.420.10">
    <property type="entry name" value="Peroxidase, domain 2"/>
    <property type="match status" value="1"/>
</dbReference>
<dbReference type="PANTHER" id="PTHR31388:SF270">
    <property type="entry name" value="PEROXIDASE 22-RELATED"/>
    <property type="match status" value="1"/>
</dbReference>
<dbReference type="PROSITE" id="PS00436">
    <property type="entry name" value="PEROXIDASE_2"/>
    <property type="match status" value="1"/>
</dbReference>
<feature type="binding site" evidence="15">
    <location>
        <position position="226"/>
    </location>
    <ligand>
        <name>Ca(2+)</name>
        <dbReference type="ChEBI" id="CHEBI:29108"/>
        <label>2</label>
    </ligand>
</feature>
<comment type="cofactor">
    <cofactor evidence="15 18">
        <name>heme b</name>
        <dbReference type="ChEBI" id="CHEBI:60344"/>
    </cofactor>
    <text evidence="15 18">Binds 1 heme b (iron(II)-protoporphyrin IX) group per subunit.</text>
</comment>
<sequence>MGSVGAAKSSSSAAFFVDNSRLEPDFINKATNMSQYRFPCFTVLALLIAFSHVSNAQLSPGYYSATCPNVAGIIRNVLVQAMKSAPRIGPALLRLHFHDCFVRGCDGSLLLDNSPDIQSEKGSISNDQSTRGFNVIDNMKAAVERSCPGVVSCADILAITAEAVVSMAGGPSWNVQLGRMDGRTGNASRADIRIPRGSDPLPVIISKFATFGLTATDVVALSGAHTFGKGRCLIIMDRLYNFQGTNRPDPTLSQMRLNTLRKTCSVSGAFAYFDPITPYKFDNQYYTNLRNHKGLLSSDQRLFSRNVASTAGLVIRFSNNQTAFFQNFARSMIRMGNILPLREYPREIRQNCRRVN</sequence>
<keyword evidence="7 15" id="KW-0106">Calcium</keyword>
<evidence type="ECO:0000256" key="9">
    <source>
        <dbReference type="ARBA" id="ARBA00023004"/>
    </source>
</evidence>
<dbReference type="AlphaFoldDB" id="A0AAD8GSF3"/>
<keyword evidence="21" id="KW-1185">Reference proteome</keyword>
<dbReference type="InterPro" id="IPR000823">
    <property type="entry name" value="Peroxidase_pln"/>
</dbReference>
<dbReference type="EMBL" id="JAUIZM010000012">
    <property type="protein sequence ID" value="KAK1353517.1"/>
    <property type="molecule type" value="Genomic_DNA"/>
</dbReference>
<dbReference type="CDD" id="cd00693">
    <property type="entry name" value="secretory_peroxidase"/>
    <property type="match status" value="1"/>
</dbReference>
<evidence type="ECO:0000259" key="19">
    <source>
        <dbReference type="PROSITE" id="PS50873"/>
    </source>
</evidence>
<comment type="similarity">
    <text evidence="2">Belongs to the peroxidase family. Ascorbate peroxidase subfamily.</text>
</comment>
<feature type="binding site" evidence="15">
    <location>
        <position position="274"/>
    </location>
    <ligand>
        <name>Ca(2+)</name>
        <dbReference type="ChEBI" id="CHEBI:29108"/>
        <label>2</label>
    </ligand>
</feature>
<keyword evidence="8 18" id="KW-0560">Oxidoreductase</keyword>
<feature type="binding site" evidence="15">
    <location>
        <position position="108"/>
    </location>
    <ligand>
        <name>Ca(2+)</name>
        <dbReference type="ChEBI" id="CHEBI:29108"/>
        <label>1</label>
    </ligand>
</feature>
<keyword evidence="18" id="KW-0964">Secreted</keyword>
<evidence type="ECO:0000256" key="6">
    <source>
        <dbReference type="ARBA" id="ARBA00022723"/>
    </source>
</evidence>
<keyword evidence="12 18" id="KW-0376">Hydrogen peroxide</keyword>
<comment type="subcellular location">
    <subcellularLocation>
        <location evidence="18">Secreted</location>
    </subcellularLocation>
</comment>
<evidence type="ECO:0000256" key="5">
    <source>
        <dbReference type="ARBA" id="ARBA00022617"/>
    </source>
</evidence>
<evidence type="ECO:0000256" key="18">
    <source>
        <dbReference type="RuleBase" id="RU362060"/>
    </source>
</evidence>
<dbReference type="InterPro" id="IPR002016">
    <property type="entry name" value="Haem_peroxidase"/>
</dbReference>
<feature type="domain" description="Plant heme peroxidase family profile" evidence="19">
    <location>
        <begin position="57"/>
        <end position="356"/>
    </location>
</feature>